<dbReference type="STRING" id="1121898.GCA_000422725_01986"/>
<dbReference type="SUPFAM" id="SSF55729">
    <property type="entry name" value="Acyl-CoA N-acyltransferases (Nat)"/>
    <property type="match status" value="1"/>
</dbReference>
<name>A0A0A2MYH8_9FLAO</name>
<dbReference type="PROSITE" id="PS51186">
    <property type="entry name" value="GNAT"/>
    <property type="match status" value="1"/>
</dbReference>
<dbReference type="AlphaFoldDB" id="A0A0A2MYH8"/>
<dbReference type="InterPro" id="IPR016181">
    <property type="entry name" value="Acyl_CoA_acyltransferase"/>
</dbReference>
<organism evidence="2 3">
    <name type="scientific">Flavobacterium subsaxonicum WB 4.1-42 = DSM 21790</name>
    <dbReference type="NCBI Taxonomy" id="1121898"/>
    <lineage>
        <taxon>Bacteria</taxon>
        <taxon>Pseudomonadati</taxon>
        <taxon>Bacteroidota</taxon>
        <taxon>Flavobacteriia</taxon>
        <taxon>Flavobacteriales</taxon>
        <taxon>Flavobacteriaceae</taxon>
        <taxon>Flavobacterium</taxon>
    </lineage>
</organism>
<feature type="domain" description="N-acetyltransferase" evidence="1">
    <location>
        <begin position="6"/>
        <end position="145"/>
    </location>
</feature>
<dbReference type="OrthoDB" id="7585366at2"/>
<proteinExistence type="predicted"/>
<reference evidence="2 3" key="1">
    <citation type="submission" date="2013-09" db="EMBL/GenBank/DDBJ databases">
        <authorList>
            <person name="Zeng Z."/>
            <person name="Chen C."/>
        </authorList>
    </citation>
    <scope>NUCLEOTIDE SEQUENCE [LARGE SCALE GENOMIC DNA]</scope>
    <source>
        <strain evidence="2 3">WB 4.1-42</strain>
    </source>
</reference>
<keyword evidence="2" id="KW-0808">Transferase</keyword>
<evidence type="ECO:0000313" key="2">
    <source>
        <dbReference type="EMBL" id="KGO93270.1"/>
    </source>
</evidence>
<dbReference type="Proteomes" id="UP000030111">
    <property type="component" value="Unassembled WGS sequence"/>
</dbReference>
<evidence type="ECO:0000259" key="1">
    <source>
        <dbReference type="PROSITE" id="PS51186"/>
    </source>
</evidence>
<dbReference type="Gene3D" id="3.40.630.30">
    <property type="match status" value="1"/>
</dbReference>
<dbReference type="EMBL" id="JRLY01000005">
    <property type="protein sequence ID" value="KGO93270.1"/>
    <property type="molecule type" value="Genomic_DNA"/>
</dbReference>
<dbReference type="eggNOG" id="COG0456">
    <property type="taxonomic scope" value="Bacteria"/>
</dbReference>
<evidence type="ECO:0000313" key="3">
    <source>
        <dbReference type="Proteomes" id="UP000030111"/>
    </source>
</evidence>
<dbReference type="RefSeq" id="WP_026990813.1">
    <property type="nucleotide sequence ID" value="NZ_AUGP01000018.1"/>
</dbReference>
<sequence>MEQTSITYKKASEADIPYLLQLREQTMTEHLVSSGLEATTENNLQRIHYHFDDAKIILLNATPVGLLKVAEHIDAIEIIQIQIAPEFQGKGIGKAIISQILSNANSKNLPVTLSVLKTNKALNLYLSLDFVILDENTHSYIMRYK</sequence>
<accession>A0A0A2MYH8</accession>
<comment type="caution">
    <text evidence="2">The sequence shown here is derived from an EMBL/GenBank/DDBJ whole genome shotgun (WGS) entry which is preliminary data.</text>
</comment>
<dbReference type="InterPro" id="IPR000182">
    <property type="entry name" value="GNAT_dom"/>
</dbReference>
<dbReference type="GO" id="GO:0016747">
    <property type="term" value="F:acyltransferase activity, transferring groups other than amino-acyl groups"/>
    <property type="evidence" value="ECO:0007669"/>
    <property type="project" value="InterPro"/>
</dbReference>
<keyword evidence="3" id="KW-1185">Reference proteome</keyword>
<dbReference type="Pfam" id="PF13508">
    <property type="entry name" value="Acetyltransf_7"/>
    <property type="match status" value="1"/>
</dbReference>
<protein>
    <submittedName>
        <fullName evidence="2">Acetyltransferase</fullName>
    </submittedName>
</protein>
<gene>
    <name evidence="2" type="ORF">Q766_08160</name>
</gene>